<dbReference type="InterPro" id="IPR006464">
    <property type="entry name" value="AcTrfase_RimI/Ard1"/>
</dbReference>
<evidence type="ECO:0000313" key="5">
    <source>
        <dbReference type="Proteomes" id="UP000655830"/>
    </source>
</evidence>
<dbReference type="NCBIfam" id="TIGR01575">
    <property type="entry name" value="rimI"/>
    <property type="match status" value="1"/>
</dbReference>
<organism evidence="4 5">
    <name type="scientific">Zhenhengia yiwuensis</name>
    <dbReference type="NCBI Taxonomy" id="2763666"/>
    <lineage>
        <taxon>Bacteria</taxon>
        <taxon>Bacillati</taxon>
        <taxon>Bacillota</taxon>
        <taxon>Clostridia</taxon>
        <taxon>Lachnospirales</taxon>
        <taxon>Lachnospiraceae</taxon>
        <taxon>Zhenhengia</taxon>
    </lineage>
</organism>
<dbReference type="Gene3D" id="3.40.630.30">
    <property type="match status" value="1"/>
</dbReference>
<dbReference type="Proteomes" id="UP000655830">
    <property type="component" value="Unassembled WGS sequence"/>
</dbReference>
<dbReference type="PANTHER" id="PTHR43877">
    <property type="entry name" value="AMINOALKYLPHOSPHONATE N-ACETYLTRANSFERASE-RELATED-RELATED"/>
    <property type="match status" value="1"/>
</dbReference>
<dbReference type="CDD" id="cd04301">
    <property type="entry name" value="NAT_SF"/>
    <property type="match status" value="1"/>
</dbReference>
<name>A0A926IAL5_9FIRM</name>
<dbReference type="SUPFAM" id="SSF55729">
    <property type="entry name" value="Acyl-CoA N-acyltransferases (Nat)"/>
    <property type="match status" value="1"/>
</dbReference>
<comment type="caution">
    <text evidence="4">The sequence shown here is derived from an EMBL/GenBank/DDBJ whole genome shotgun (WGS) entry which is preliminary data.</text>
</comment>
<evidence type="ECO:0000259" key="3">
    <source>
        <dbReference type="PROSITE" id="PS51186"/>
    </source>
</evidence>
<dbReference type="EMBL" id="JACRSY010000034">
    <property type="protein sequence ID" value="MBC8581015.1"/>
    <property type="molecule type" value="Genomic_DNA"/>
</dbReference>
<dbReference type="PANTHER" id="PTHR43877:SF2">
    <property type="entry name" value="AMINOALKYLPHOSPHONATE N-ACETYLTRANSFERASE-RELATED"/>
    <property type="match status" value="1"/>
</dbReference>
<dbReference type="InterPro" id="IPR000182">
    <property type="entry name" value="GNAT_dom"/>
</dbReference>
<accession>A0A926IAL5</accession>
<sequence length="168" mass="19160">MTLCQCILERAKQKENLRREKKVQIRIATLEDLEGIHQVESVSFNDPWSKQSFSDELNNPMTTYLVAEQDKDILGFVGMWEVVGEGQITNVAVHTKARKRGIGKALIEALVDYSKSRKLEVLLLEVRESNEPAKSLYSLNGFKEIGKRKNYYTKPTEDALLMALALEE</sequence>
<dbReference type="GO" id="GO:0008080">
    <property type="term" value="F:N-acetyltransferase activity"/>
    <property type="evidence" value="ECO:0007669"/>
    <property type="project" value="InterPro"/>
</dbReference>
<evidence type="ECO:0000256" key="2">
    <source>
        <dbReference type="ARBA" id="ARBA00023315"/>
    </source>
</evidence>
<dbReference type="GO" id="GO:0005840">
    <property type="term" value="C:ribosome"/>
    <property type="evidence" value="ECO:0007669"/>
    <property type="project" value="UniProtKB-KW"/>
</dbReference>
<protein>
    <submittedName>
        <fullName evidence="4">Ribosomal protein S18-alanine N-acetyltransferase</fullName>
    </submittedName>
</protein>
<proteinExistence type="predicted"/>
<keyword evidence="5" id="KW-1185">Reference proteome</keyword>
<keyword evidence="1" id="KW-0808">Transferase</keyword>
<reference evidence="4" key="1">
    <citation type="submission" date="2020-08" db="EMBL/GenBank/DDBJ databases">
        <title>Genome public.</title>
        <authorList>
            <person name="Liu C."/>
            <person name="Sun Q."/>
        </authorList>
    </citation>
    <scope>NUCLEOTIDE SEQUENCE</scope>
    <source>
        <strain evidence="4">NSJ-12</strain>
    </source>
</reference>
<dbReference type="InterPro" id="IPR050832">
    <property type="entry name" value="Bact_Acetyltransf"/>
</dbReference>
<dbReference type="Pfam" id="PF00583">
    <property type="entry name" value="Acetyltransf_1"/>
    <property type="match status" value="1"/>
</dbReference>
<feature type="domain" description="N-acetyltransferase" evidence="3">
    <location>
        <begin position="23"/>
        <end position="167"/>
    </location>
</feature>
<dbReference type="InterPro" id="IPR016181">
    <property type="entry name" value="Acyl_CoA_acyltransferase"/>
</dbReference>
<keyword evidence="4" id="KW-0687">Ribonucleoprotein</keyword>
<gene>
    <name evidence="4" type="primary">rimI</name>
    <name evidence="4" type="ORF">H8718_15980</name>
</gene>
<keyword evidence="4" id="KW-0689">Ribosomal protein</keyword>
<evidence type="ECO:0000256" key="1">
    <source>
        <dbReference type="ARBA" id="ARBA00022679"/>
    </source>
</evidence>
<evidence type="ECO:0000313" key="4">
    <source>
        <dbReference type="EMBL" id="MBC8581015.1"/>
    </source>
</evidence>
<dbReference type="PROSITE" id="PS51186">
    <property type="entry name" value="GNAT"/>
    <property type="match status" value="1"/>
</dbReference>
<dbReference type="AlphaFoldDB" id="A0A926IAL5"/>
<keyword evidence="2" id="KW-0012">Acyltransferase</keyword>